<feature type="region of interest" description="Disordered" evidence="1">
    <location>
        <begin position="1"/>
        <end position="20"/>
    </location>
</feature>
<name>A0A1B6Q836_SORBI</name>
<evidence type="ECO:0000313" key="2">
    <source>
        <dbReference type="EMBL" id="KXG34067.1"/>
    </source>
</evidence>
<evidence type="ECO:0000256" key="1">
    <source>
        <dbReference type="SAM" id="MobiDB-lite"/>
    </source>
</evidence>
<proteinExistence type="predicted"/>
<accession>A0A1B6Q836</accession>
<evidence type="ECO:0000313" key="3">
    <source>
        <dbReference type="Proteomes" id="UP000000768"/>
    </source>
</evidence>
<dbReference type="Proteomes" id="UP000000768">
    <property type="component" value="Chromosome 3"/>
</dbReference>
<keyword evidence="3" id="KW-1185">Reference proteome</keyword>
<organism evidence="2 3">
    <name type="scientific">Sorghum bicolor</name>
    <name type="common">Sorghum</name>
    <name type="synonym">Sorghum vulgare</name>
    <dbReference type="NCBI Taxonomy" id="4558"/>
    <lineage>
        <taxon>Eukaryota</taxon>
        <taxon>Viridiplantae</taxon>
        <taxon>Streptophyta</taxon>
        <taxon>Embryophyta</taxon>
        <taxon>Tracheophyta</taxon>
        <taxon>Spermatophyta</taxon>
        <taxon>Magnoliopsida</taxon>
        <taxon>Liliopsida</taxon>
        <taxon>Poales</taxon>
        <taxon>Poaceae</taxon>
        <taxon>PACMAD clade</taxon>
        <taxon>Panicoideae</taxon>
        <taxon>Andropogonodae</taxon>
        <taxon>Andropogoneae</taxon>
        <taxon>Sorghinae</taxon>
        <taxon>Sorghum</taxon>
    </lineage>
</organism>
<reference evidence="2 3" key="1">
    <citation type="journal article" date="2009" name="Nature">
        <title>The Sorghum bicolor genome and the diversification of grasses.</title>
        <authorList>
            <person name="Paterson A.H."/>
            <person name="Bowers J.E."/>
            <person name="Bruggmann R."/>
            <person name="Dubchak I."/>
            <person name="Grimwood J."/>
            <person name="Gundlach H."/>
            <person name="Haberer G."/>
            <person name="Hellsten U."/>
            <person name="Mitros T."/>
            <person name="Poliakov A."/>
            <person name="Schmutz J."/>
            <person name="Spannagl M."/>
            <person name="Tang H."/>
            <person name="Wang X."/>
            <person name="Wicker T."/>
            <person name="Bharti A.K."/>
            <person name="Chapman J."/>
            <person name="Feltus F.A."/>
            <person name="Gowik U."/>
            <person name="Grigoriev I.V."/>
            <person name="Lyons E."/>
            <person name="Maher C.A."/>
            <person name="Martis M."/>
            <person name="Narechania A."/>
            <person name="Otillar R.P."/>
            <person name="Penning B.W."/>
            <person name="Salamov A.A."/>
            <person name="Wang Y."/>
            <person name="Zhang L."/>
            <person name="Carpita N.C."/>
            <person name="Freeling M."/>
            <person name="Gingle A.R."/>
            <person name="Hash C.T."/>
            <person name="Keller B."/>
            <person name="Klein P."/>
            <person name="Kresovich S."/>
            <person name="McCann M.C."/>
            <person name="Ming R."/>
            <person name="Peterson D.G."/>
            <person name="Mehboob-ur-Rahman"/>
            <person name="Ware D."/>
            <person name="Westhoff P."/>
            <person name="Mayer K.F."/>
            <person name="Messing J."/>
            <person name="Rokhsar D.S."/>
        </authorList>
    </citation>
    <scope>NUCLEOTIDE SEQUENCE [LARGE SCALE GENOMIC DNA]</scope>
    <source>
        <strain evidence="3">cv. BTx623</strain>
    </source>
</reference>
<reference evidence="3" key="2">
    <citation type="journal article" date="2018" name="Plant J.">
        <title>The Sorghum bicolor reference genome: improved assembly, gene annotations, a transcriptome atlas, and signatures of genome organization.</title>
        <authorList>
            <person name="McCormick R.F."/>
            <person name="Truong S.K."/>
            <person name="Sreedasyam A."/>
            <person name="Jenkins J."/>
            <person name="Shu S."/>
            <person name="Sims D."/>
            <person name="Kennedy M."/>
            <person name="Amirebrahimi M."/>
            <person name="Weers B.D."/>
            <person name="McKinley B."/>
            <person name="Mattison A."/>
            <person name="Morishige D.T."/>
            <person name="Grimwood J."/>
            <person name="Schmutz J."/>
            <person name="Mullet J.E."/>
        </authorList>
    </citation>
    <scope>NUCLEOTIDE SEQUENCE [LARGE SCALE GENOMIC DNA]</scope>
    <source>
        <strain evidence="3">cv. BTx623</strain>
    </source>
</reference>
<sequence>MCTGGDQGRSQGQDTAIGPCPWGRDREREYMLLTACCRWSVQFSYLGQTNYRPSGPINGPNWSGFRFMHGLNN</sequence>
<dbReference type="EMBL" id="CM000762">
    <property type="protein sequence ID" value="KXG34067.1"/>
    <property type="molecule type" value="Genomic_DNA"/>
</dbReference>
<dbReference type="Gramene" id="KXG34067">
    <property type="protein sequence ID" value="KXG34067"/>
    <property type="gene ID" value="SORBI_3003G416000"/>
</dbReference>
<gene>
    <name evidence="2" type="ORF">SORBI_3003G416000</name>
</gene>
<protein>
    <submittedName>
        <fullName evidence="2">Uncharacterized protein</fullName>
    </submittedName>
</protein>
<dbReference type="InParanoid" id="A0A1B6Q836"/>
<dbReference type="AlphaFoldDB" id="A0A1B6Q836"/>